<organism evidence="1 2">
    <name type="scientific">Salinisphaera dokdonensis CL-ES53</name>
    <dbReference type="NCBI Taxonomy" id="1304272"/>
    <lineage>
        <taxon>Bacteria</taxon>
        <taxon>Pseudomonadati</taxon>
        <taxon>Pseudomonadota</taxon>
        <taxon>Gammaproteobacteria</taxon>
        <taxon>Salinisphaerales</taxon>
        <taxon>Salinisphaeraceae</taxon>
        <taxon>Salinisphaera</taxon>
    </lineage>
</organism>
<dbReference type="Proteomes" id="UP001460888">
    <property type="component" value="Unassembled WGS sequence"/>
</dbReference>
<gene>
    <name evidence="1" type="ORF">SADO_16918</name>
</gene>
<proteinExistence type="predicted"/>
<accession>A0ABV2B513</accession>
<protein>
    <submittedName>
        <fullName evidence="1">Mercuric reductase</fullName>
    </submittedName>
</protein>
<evidence type="ECO:0000313" key="1">
    <source>
        <dbReference type="EMBL" id="MES1930943.1"/>
    </source>
</evidence>
<reference evidence="1 2" key="1">
    <citation type="submission" date="2013-03" db="EMBL/GenBank/DDBJ databases">
        <title>Salinisphaera dokdonensis CL-ES53 Genome Sequencing.</title>
        <authorList>
            <person name="Li C."/>
            <person name="Lai Q."/>
            <person name="Shao Z."/>
        </authorList>
    </citation>
    <scope>NUCLEOTIDE SEQUENCE [LARGE SCALE GENOMIC DNA]</scope>
    <source>
        <strain evidence="1 2">CL-ES53</strain>
    </source>
</reference>
<dbReference type="SUPFAM" id="SSF55008">
    <property type="entry name" value="HMA, heavy metal-associated domain"/>
    <property type="match status" value="1"/>
</dbReference>
<feature type="non-terminal residue" evidence="1">
    <location>
        <position position="78"/>
    </location>
</feature>
<comment type="caution">
    <text evidence="1">The sequence shown here is derived from an EMBL/GenBank/DDBJ whole genome shotgun (WGS) entry which is preliminary data.</text>
</comment>
<sequence>MVSYAERRAEVQLDDGTDETTLIEAVQAQGYDARNWDDESSLAQSSRVAGEDENRHIAIVGSGSGAFAAAIRAVEAGA</sequence>
<name>A0ABV2B513_9GAMM</name>
<evidence type="ECO:0000313" key="2">
    <source>
        <dbReference type="Proteomes" id="UP001460888"/>
    </source>
</evidence>
<dbReference type="InterPro" id="IPR036163">
    <property type="entry name" value="HMA_dom_sf"/>
</dbReference>
<dbReference type="EMBL" id="APND01000011">
    <property type="protein sequence ID" value="MES1930943.1"/>
    <property type="molecule type" value="Genomic_DNA"/>
</dbReference>
<keyword evidence="2" id="KW-1185">Reference proteome</keyword>